<sequence length="67" mass="7327">MTDPDTPEPTERPDGAVPDTSTRSSVSAKRTTSGVLSNLPRYFRPPVQAKIDAIGLVDVALPCWCWR</sequence>
<accession>A0A2A2K816</accession>
<feature type="compositionally biased region" description="Polar residues" evidence="1">
    <location>
        <begin position="19"/>
        <end position="36"/>
    </location>
</feature>
<evidence type="ECO:0000313" key="2">
    <source>
        <dbReference type="EMBL" id="PAV70050.1"/>
    </source>
</evidence>
<proteinExistence type="predicted"/>
<dbReference type="EMBL" id="LIAE01009365">
    <property type="protein sequence ID" value="PAV70050.1"/>
    <property type="molecule type" value="Genomic_DNA"/>
</dbReference>
<name>A0A2A2K816_9BILA</name>
<keyword evidence="3" id="KW-1185">Reference proteome</keyword>
<evidence type="ECO:0000313" key="3">
    <source>
        <dbReference type="Proteomes" id="UP000218231"/>
    </source>
</evidence>
<evidence type="ECO:0000256" key="1">
    <source>
        <dbReference type="SAM" id="MobiDB-lite"/>
    </source>
</evidence>
<organism evidence="2 3">
    <name type="scientific">Diploscapter pachys</name>
    <dbReference type="NCBI Taxonomy" id="2018661"/>
    <lineage>
        <taxon>Eukaryota</taxon>
        <taxon>Metazoa</taxon>
        <taxon>Ecdysozoa</taxon>
        <taxon>Nematoda</taxon>
        <taxon>Chromadorea</taxon>
        <taxon>Rhabditida</taxon>
        <taxon>Rhabditina</taxon>
        <taxon>Rhabditomorpha</taxon>
        <taxon>Rhabditoidea</taxon>
        <taxon>Rhabditidae</taxon>
        <taxon>Diploscapter</taxon>
    </lineage>
</organism>
<feature type="region of interest" description="Disordered" evidence="1">
    <location>
        <begin position="1"/>
        <end position="39"/>
    </location>
</feature>
<comment type="caution">
    <text evidence="2">The sequence shown here is derived from an EMBL/GenBank/DDBJ whole genome shotgun (WGS) entry which is preliminary data.</text>
</comment>
<dbReference type="Proteomes" id="UP000218231">
    <property type="component" value="Unassembled WGS sequence"/>
</dbReference>
<reference evidence="2 3" key="1">
    <citation type="journal article" date="2017" name="Curr. Biol.">
        <title>Genome architecture and evolution of a unichromosomal asexual nematode.</title>
        <authorList>
            <person name="Fradin H."/>
            <person name="Zegar C."/>
            <person name="Gutwein M."/>
            <person name="Lucas J."/>
            <person name="Kovtun M."/>
            <person name="Corcoran D."/>
            <person name="Baugh L.R."/>
            <person name="Kiontke K."/>
            <person name="Gunsalus K."/>
            <person name="Fitch D.H."/>
            <person name="Piano F."/>
        </authorList>
    </citation>
    <scope>NUCLEOTIDE SEQUENCE [LARGE SCALE GENOMIC DNA]</scope>
    <source>
        <strain evidence="2">PF1309</strain>
    </source>
</reference>
<protein>
    <submittedName>
        <fullName evidence="2">Uncharacterized protein</fullName>
    </submittedName>
</protein>
<gene>
    <name evidence="2" type="ORF">WR25_02229</name>
</gene>
<dbReference type="OrthoDB" id="10593764at2759"/>
<dbReference type="AlphaFoldDB" id="A0A2A2K816"/>